<evidence type="ECO:0000256" key="1">
    <source>
        <dbReference type="ARBA" id="ARBA00004498"/>
    </source>
</evidence>
<evidence type="ECO:0000256" key="11">
    <source>
        <dbReference type="SAM" id="SignalP"/>
    </source>
</evidence>
<dbReference type="GO" id="GO:0005109">
    <property type="term" value="F:frizzled binding"/>
    <property type="evidence" value="ECO:0007669"/>
    <property type="project" value="TreeGrafter"/>
</dbReference>
<evidence type="ECO:0000313" key="12">
    <source>
        <dbReference type="EnsemblMetazoa" id="XP_020904180.2"/>
    </source>
</evidence>
<dbReference type="GO" id="GO:0005615">
    <property type="term" value="C:extracellular space"/>
    <property type="evidence" value="ECO:0007669"/>
    <property type="project" value="TreeGrafter"/>
</dbReference>
<keyword evidence="11" id="KW-0732">Signal</keyword>
<dbReference type="GO" id="GO:0030182">
    <property type="term" value="P:neuron differentiation"/>
    <property type="evidence" value="ECO:0007669"/>
    <property type="project" value="TreeGrafter"/>
</dbReference>
<comment type="function">
    <text evidence="10">Ligand for members of the frizzled family of seven transmembrane receptors.</text>
</comment>
<dbReference type="OMA" id="SKGMDGC"/>
<evidence type="ECO:0000256" key="3">
    <source>
        <dbReference type="ARBA" id="ARBA00022473"/>
    </source>
</evidence>
<dbReference type="OrthoDB" id="5945655at2759"/>
<feature type="signal peptide" evidence="11">
    <location>
        <begin position="1"/>
        <end position="27"/>
    </location>
</feature>
<evidence type="ECO:0000256" key="10">
    <source>
        <dbReference type="RuleBase" id="RU003500"/>
    </source>
</evidence>
<dbReference type="GeneID" id="110242519"/>
<dbReference type="InterPro" id="IPR043158">
    <property type="entry name" value="Wnt_C"/>
</dbReference>
<evidence type="ECO:0000256" key="2">
    <source>
        <dbReference type="ARBA" id="ARBA00005683"/>
    </source>
</evidence>
<keyword evidence="13" id="KW-1185">Reference proteome</keyword>
<comment type="subcellular location">
    <subcellularLocation>
        <location evidence="1 10">Secreted</location>
        <location evidence="1 10">Extracellular space</location>
        <location evidence="1 10">Extracellular matrix</location>
    </subcellularLocation>
</comment>
<evidence type="ECO:0000256" key="9">
    <source>
        <dbReference type="ARBA" id="ARBA00023288"/>
    </source>
</evidence>
<evidence type="ECO:0000256" key="6">
    <source>
        <dbReference type="ARBA" id="ARBA00022687"/>
    </source>
</evidence>
<evidence type="ECO:0000256" key="4">
    <source>
        <dbReference type="ARBA" id="ARBA00022525"/>
    </source>
</evidence>
<dbReference type="GO" id="GO:0045165">
    <property type="term" value="P:cell fate commitment"/>
    <property type="evidence" value="ECO:0007669"/>
    <property type="project" value="TreeGrafter"/>
</dbReference>
<dbReference type="PANTHER" id="PTHR12027">
    <property type="entry name" value="WNT RELATED"/>
    <property type="match status" value="1"/>
</dbReference>
<dbReference type="GO" id="GO:0005125">
    <property type="term" value="F:cytokine activity"/>
    <property type="evidence" value="ECO:0007669"/>
    <property type="project" value="TreeGrafter"/>
</dbReference>
<keyword evidence="9" id="KW-0449">Lipoprotein</keyword>
<dbReference type="Pfam" id="PF00110">
    <property type="entry name" value="wnt"/>
    <property type="match status" value="1"/>
</dbReference>
<dbReference type="RefSeq" id="XP_020904180.2">
    <property type="nucleotide sequence ID" value="XM_021048521.2"/>
</dbReference>
<sequence length="356" mass="39867">MRFSHGIFTNWTAILVLQLFMMDIALSVGKQASGNQSTGASTKYVTSAALTPATICTSIHGVTSKQMRFCEKYRSLMASIFEGIAIGIKECKFQFRKRRWNCTSLISKPPLYRNHAVPGTKEDAFTHAIIAAGIAHSVARALSSGNFTLPGVKSDTKNSINNGIQLAKEFLDGQDSKNQEIKLMNTHNNEVGLAIVRESLKRECRCHGASSSCSKRICWESLASFREIGMKIYEKIGCMQRVKTLKTRTRSGLRSTHLILDTQGSRKPRHRCLVNMKKSPTFCEPDRKHHIVGTAGRICNKTASQAEADSCSVLCCGRGYDTHEIVQKSKCFCQFYWCCKVRCKKCKKHFEITRCK</sequence>
<keyword evidence="6 10" id="KW-0879">Wnt signaling pathway</keyword>
<dbReference type="FunFam" id="3.30.2460.20:FF:000001">
    <property type="entry name" value="Wnt homolog"/>
    <property type="match status" value="1"/>
</dbReference>
<feature type="chain" id="PRO_5037517695" description="Protein Wnt" evidence="11">
    <location>
        <begin position="28"/>
        <end position="356"/>
    </location>
</feature>
<name>A0A913XGS7_EXADI</name>
<organism evidence="12 13">
    <name type="scientific">Exaiptasia diaphana</name>
    <name type="common">Tropical sea anemone</name>
    <name type="synonym">Aiptasia pulchella</name>
    <dbReference type="NCBI Taxonomy" id="2652724"/>
    <lineage>
        <taxon>Eukaryota</taxon>
        <taxon>Metazoa</taxon>
        <taxon>Cnidaria</taxon>
        <taxon>Anthozoa</taxon>
        <taxon>Hexacorallia</taxon>
        <taxon>Actiniaria</taxon>
        <taxon>Aiptasiidae</taxon>
        <taxon>Exaiptasia</taxon>
    </lineage>
</organism>
<proteinExistence type="inferred from homology"/>
<keyword evidence="8" id="KW-0325">Glycoprotein</keyword>
<keyword evidence="7" id="KW-1015">Disulfide bond</keyword>
<comment type="similarity">
    <text evidence="2 10">Belongs to the Wnt family.</text>
</comment>
<evidence type="ECO:0000256" key="7">
    <source>
        <dbReference type="ARBA" id="ARBA00023157"/>
    </source>
</evidence>
<accession>A0A913XGS7</accession>
<dbReference type="InterPro" id="IPR005817">
    <property type="entry name" value="Wnt"/>
</dbReference>
<dbReference type="EnsemblMetazoa" id="XM_021048521.2">
    <property type="protein sequence ID" value="XP_020904180.2"/>
    <property type="gene ID" value="LOC110242519"/>
</dbReference>
<keyword evidence="3 10" id="KW-0217">Developmental protein</keyword>
<dbReference type="Gene3D" id="3.30.2460.20">
    <property type="match status" value="1"/>
</dbReference>
<dbReference type="GO" id="GO:0060070">
    <property type="term" value="P:canonical Wnt signaling pathway"/>
    <property type="evidence" value="ECO:0007669"/>
    <property type="project" value="TreeGrafter"/>
</dbReference>
<dbReference type="PRINTS" id="PR01349">
    <property type="entry name" value="WNTPROTEIN"/>
</dbReference>
<evidence type="ECO:0000313" key="13">
    <source>
        <dbReference type="Proteomes" id="UP000887567"/>
    </source>
</evidence>
<dbReference type="SMART" id="SM00097">
    <property type="entry name" value="WNT1"/>
    <property type="match status" value="1"/>
</dbReference>
<evidence type="ECO:0000256" key="5">
    <source>
        <dbReference type="ARBA" id="ARBA00022530"/>
    </source>
</evidence>
<keyword evidence="4" id="KW-0964">Secreted</keyword>
<reference evidence="12" key="1">
    <citation type="submission" date="2022-11" db="UniProtKB">
        <authorList>
            <consortium name="EnsemblMetazoa"/>
        </authorList>
    </citation>
    <scope>IDENTIFICATION</scope>
</reference>
<dbReference type="AlphaFoldDB" id="A0A913XGS7"/>
<dbReference type="PANTHER" id="PTHR12027:SF112">
    <property type="entry name" value="PROTEIN WNT-2"/>
    <property type="match status" value="1"/>
</dbReference>
<dbReference type="Proteomes" id="UP000887567">
    <property type="component" value="Unplaced"/>
</dbReference>
<keyword evidence="5" id="KW-0272">Extracellular matrix</keyword>
<evidence type="ECO:0000256" key="8">
    <source>
        <dbReference type="ARBA" id="ARBA00023180"/>
    </source>
</evidence>
<protein>
    <recommendedName>
        <fullName evidence="10">Protein Wnt</fullName>
    </recommendedName>
</protein>